<proteinExistence type="predicted"/>
<evidence type="ECO:0000256" key="1">
    <source>
        <dbReference type="SAM" id="MobiDB-lite"/>
    </source>
</evidence>
<reference evidence="2" key="2">
    <citation type="journal article" date="2023" name="IMA Fungus">
        <title>Comparative genomic study of the Penicillium genus elucidates a diverse pangenome and 15 lateral gene transfer events.</title>
        <authorList>
            <person name="Petersen C."/>
            <person name="Sorensen T."/>
            <person name="Nielsen M.R."/>
            <person name="Sondergaard T.E."/>
            <person name="Sorensen J.L."/>
            <person name="Fitzpatrick D.A."/>
            <person name="Frisvad J.C."/>
            <person name="Nielsen K.L."/>
        </authorList>
    </citation>
    <scope>NUCLEOTIDE SEQUENCE</scope>
    <source>
        <strain evidence="2">IBT 30728</strain>
    </source>
</reference>
<protein>
    <submittedName>
        <fullName evidence="2">Uncharacterized protein</fullName>
    </submittedName>
</protein>
<dbReference type="AlphaFoldDB" id="A0A9X0BJ06"/>
<evidence type="ECO:0000313" key="2">
    <source>
        <dbReference type="EMBL" id="KAJ5466558.1"/>
    </source>
</evidence>
<evidence type="ECO:0000313" key="3">
    <source>
        <dbReference type="Proteomes" id="UP001148312"/>
    </source>
</evidence>
<dbReference type="RefSeq" id="XP_056785604.1">
    <property type="nucleotide sequence ID" value="XM_056939109.1"/>
</dbReference>
<dbReference type="EMBL" id="JAPWDQ010000019">
    <property type="protein sequence ID" value="KAJ5466558.1"/>
    <property type="molecule type" value="Genomic_DNA"/>
</dbReference>
<feature type="compositionally biased region" description="Polar residues" evidence="1">
    <location>
        <begin position="85"/>
        <end position="96"/>
    </location>
</feature>
<feature type="compositionally biased region" description="Pro residues" evidence="1">
    <location>
        <begin position="26"/>
        <end position="36"/>
    </location>
</feature>
<sequence length="307" mass="32845">MATQGSYTQYASSQSQHATPLSALPAPSPAPTPPPSNSQRSGYPAVFAQHGVPSGARDLGPQSSSYRPPSPASRPSNAAFGTRTEPVTTTQSSNSPFALGPRQMVQQHSFASTASPTPGNTPQHSQSYQQHVQTLVNGAHQPHRSTPVSMAGGPSQYGHAPLTPQVSGRAMPSLASLGRSYTPHRLCTPVVWGTVHRRHRQVQGVFSRCIIEHLARESMSPTRAAITASTVKGPHKGGCQAQCALGRSHHASPDIHDCNHMACPFEIDLMIPLYIRRRKRAFSVCLLIICASEITSPLVFDSLCIIK</sequence>
<reference evidence="2" key="1">
    <citation type="submission" date="2022-12" db="EMBL/GenBank/DDBJ databases">
        <authorList>
            <person name="Petersen C."/>
        </authorList>
    </citation>
    <scope>NUCLEOTIDE SEQUENCE</scope>
    <source>
        <strain evidence="2">IBT 30728</strain>
    </source>
</reference>
<organism evidence="2 3">
    <name type="scientific">Penicillium diatomitis</name>
    <dbReference type="NCBI Taxonomy" id="2819901"/>
    <lineage>
        <taxon>Eukaryota</taxon>
        <taxon>Fungi</taxon>
        <taxon>Dikarya</taxon>
        <taxon>Ascomycota</taxon>
        <taxon>Pezizomycotina</taxon>
        <taxon>Eurotiomycetes</taxon>
        <taxon>Eurotiomycetidae</taxon>
        <taxon>Eurotiales</taxon>
        <taxon>Aspergillaceae</taxon>
        <taxon>Penicillium</taxon>
    </lineage>
</organism>
<gene>
    <name evidence="2" type="ORF">N7539_009514</name>
</gene>
<feature type="compositionally biased region" description="Polar residues" evidence="1">
    <location>
        <begin position="1"/>
        <end position="17"/>
    </location>
</feature>
<keyword evidence="3" id="KW-1185">Reference proteome</keyword>
<dbReference type="GeneID" id="81629359"/>
<dbReference type="Proteomes" id="UP001148312">
    <property type="component" value="Unassembled WGS sequence"/>
</dbReference>
<comment type="caution">
    <text evidence="2">The sequence shown here is derived from an EMBL/GenBank/DDBJ whole genome shotgun (WGS) entry which is preliminary data.</text>
</comment>
<name>A0A9X0BJ06_9EURO</name>
<feature type="compositionally biased region" description="Polar residues" evidence="1">
    <location>
        <begin position="104"/>
        <end position="136"/>
    </location>
</feature>
<accession>A0A9X0BJ06</accession>
<feature type="region of interest" description="Disordered" evidence="1">
    <location>
        <begin position="1"/>
        <end position="169"/>
    </location>
</feature>